<sequence length="197" mass="21137">MRRKLPTAVAALAFVTTTALSGVVATAGTAAADIDPVPVTELGATSVLLPMPVPVPVPVPVSVPGAATAPAADPAVRREADRIMHLTYREFARTPRVKPFDWTTDGCSVPVGYAPYSQVFRPACVQHDFGYRNYGARGALRLSPTRETKNWIDNRFRTEMERVCQDTYATPLAGLNCMNAARAYHVAVSLGGDGAFF</sequence>
<organism evidence="2 3">
    <name type="scientific">Streptomyces lavendulocolor</name>
    <dbReference type="NCBI Taxonomy" id="67316"/>
    <lineage>
        <taxon>Bacteria</taxon>
        <taxon>Bacillati</taxon>
        <taxon>Actinomycetota</taxon>
        <taxon>Actinomycetes</taxon>
        <taxon>Kitasatosporales</taxon>
        <taxon>Streptomycetaceae</taxon>
        <taxon>Streptomyces</taxon>
    </lineage>
</organism>
<feature type="chain" id="PRO_5045335622" evidence="1">
    <location>
        <begin position="22"/>
        <end position="197"/>
    </location>
</feature>
<keyword evidence="2" id="KW-0378">Hydrolase</keyword>
<dbReference type="Pfam" id="PF09056">
    <property type="entry name" value="Phospholip_A2_3"/>
    <property type="match status" value="1"/>
</dbReference>
<comment type="caution">
    <text evidence="2">The sequence shown here is derived from an EMBL/GenBank/DDBJ whole genome shotgun (WGS) entry which is preliminary data.</text>
</comment>
<dbReference type="InterPro" id="IPR015141">
    <property type="entry name" value="PLipase_A2_prok/fun"/>
</dbReference>
<accession>A0ABV2WFH2</accession>
<dbReference type="Proteomes" id="UP001550378">
    <property type="component" value="Unassembled WGS sequence"/>
</dbReference>
<reference evidence="2 3" key="1">
    <citation type="submission" date="2024-06" db="EMBL/GenBank/DDBJ databases">
        <title>The Natural Products Discovery Center: Release of the First 8490 Sequenced Strains for Exploring Actinobacteria Biosynthetic Diversity.</title>
        <authorList>
            <person name="Kalkreuter E."/>
            <person name="Kautsar S.A."/>
            <person name="Yang D."/>
            <person name="Bader C.D."/>
            <person name="Teijaro C.N."/>
            <person name="Fluegel L."/>
            <person name="Davis C.M."/>
            <person name="Simpson J.R."/>
            <person name="Lauterbach L."/>
            <person name="Steele A.D."/>
            <person name="Gui C."/>
            <person name="Meng S."/>
            <person name="Li G."/>
            <person name="Viehrig K."/>
            <person name="Ye F."/>
            <person name="Su P."/>
            <person name="Kiefer A.F."/>
            <person name="Nichols A."/>
            <person name="Cepeda A.J."/>
            <person name="Yan W."/>
            <person name="Fan B."/>
            <person name="Jiang Y."/>
            <person name="Adhikari A."/>
            <person name="Zheng C.-J."/>
            <person name="Schuster L."/>
            <person name="Cowan T.M."/>
            <person name="Smanski M.J."/>
            <person name="Chevrette M.G."/>
            <person name="De Carvalho L.P.S."/>
            <person name="Shen B."/>
        </authorList>
    </citation>
    <scope>NUCLEOTIDE SEQUENCE [LARGE SCALE GENOMIC DNA]</scope>
    <source>
        <strain evidence="2 3">NPDC006337</strain>
    </source>
</reference>
<dbReference type="GO" id="GO:0004623">
    <property type="term" value="F:phospholipase A2 activity"/>
    <property type="evidence" value="ECO:0007669"/>
    <property type="project" value="UniProtKB-EC"/>
</dbReference>
<dbReference type="Gene3D" id="1.20.90.10">
    <property type="entry name" value="Phospholipase A2 domain"/>
    <property type="match status" value="1"/>
</dbReference>
<dbReference type="EMBL" id="JBEXZR010000048">
    <property type="protein sequence ID" value="MEU0712109.1"/>
    <property type="molecule type" value="Genomic_DNA"/>
</dbReference>
<protein>
    <submittedName>
        <fullName evidence="2">Phospholipase A2</fullName>
        <ecNumber evidence="2">3.1.1.4</ecNumber>
    </submittedName>
</protein>
<evidence type="ECO:0000256" key="1">
    <source>
        <dbReference type="SAM" id="SignalP"/>
    </source>
</evidence>
<evidence type="ECO:0000313" key="2">
    <source>
        <dbReference type="EMBL" id="MEU0712109.1"/>
    </source>
</evidence>
<dbReference type="RefSeq" id="WP_359658148.1">
    <property type="nucleotide sequence ID" value="NZ_JBEXZO010000026.1"/>
</dbReference>
<proteinExistence type="predicted"/>
<dbReference type="InterPro" id="IPR036444">
    <property type="entry name" value="PLipase_A2_dom_sf"/>
</dbReference>
<dbReference type="SUPFAM" id="SSF48619">
    <property type="entry name" value="Phospholipase A2, PLA2"/>
    <property type="match status" value="1"/>
</dbReference>
<dbReference type="EC" id="3.1.1.4" evidence="2"/>
<keyword evidence="1" id="KW-0732">Signal</keyword>
<keyword evidence="3" id="KW-1185">Reference proteome</keyword>
<feature type="signal peptide" evidence="1">
    <location>
        <begin position="1"/>
        <end position="21"/>
    </location>
</feature>
<gene>
    <name evidence="2" type="ORF">ABZ508_32575</name>
</gene>
<evidence type="ECO:0000313" key="3">
    <source>
        <dbReference type="Proteomes" id="UP001550378"/>
    </source>
</evidence>
<name>A0ABV2WFH2_9ACTN</name>